<dbReference type="InParanoid" id="A0A2K5ATT3"/>
<dbReference type="Proteomes" id="UP000001940">
    <property type="component" value="Chromosome III"/>
</dbReference>
<name>A0A2K5ATT3_CAEEL</name>
<sequence length="23" mass="2694">MHFVGLRGFKKTMSATPREHLLH</sequence>
<dbReference type="AlphaFoldDB" id="A0A2K5ATT3"/>
<evidence type="ECO:0000313" key="1">
    <source>
        <dbReference type="EMBL" id="SPC47529.2"/>
    </source>
</evidence>
<accession>A0A2K5ATT3</accession>
<gene>
    <name evidence="1 3" type="ORF">C07G2.5</name>
    <name evidence="1" type="ORF">CELE_C07G2.5</name>
</gene>
<dbReference type="AGR" id="WB:WBGene00303035"/>
<protein>
    <submittedName>
        <fullName evidence="1">Uncharacterized protein</fullName>
    </submittedName>
</protein>
<dbReference type="CTD" id="36804975"/>
<dbReference type="GeneID" id="36804975"/>
<organism evidence="1 2">
    <name type="scientific">Caenorhabditis elegans</name>
    <dbReference type="NCBI Taxonomy" id="6239"/>
    <lineage>
        <taxon>Eukaryota</taxon>
        <taxon>Metazoa</taxon>
        <taxon>Ecdysozoa</taxon>
        <taxon>Nematoda</taxon>
        <taxon>Chromadorea</taxon>
        <taxon>Rhabditida</taxon>
        <taxon>Rhabditina</taxon>
        <taxon>Rhabditomorpha</taxon>
        <taxon>Rhabditoidea</taxon>
        <taxon>Rhabditidae</taxon>
        <taxon>Peloderinae</taxon>
        <taxon>Caenorhabditis</taxon>
    </lineage>
</organism>
<dbReference type="EMBL" id="BX284603">
    <property type="protein sequence ID" value="SPC47529.2"/>
    <property type="molecule type" value="Genomic_DNA"/>
</dbReference>
<proteinExistence type="predicted"/>
<dbReference type="KEGG" id="cel:CELE_C07G2.5"/>
<dbReference type="RefSeq" id="NP_001348734.2">
    <property type="nucleotide sequence ID" value="NM_001361897.1"/>
</dbReference>
<evidence type="ECO:0000313" key="2">
    <source>
        <dbReference type="Proteomes" id="UP000001940"/>
    </source>
</evidence>
<keyword evidence="2" id="KW-1185">Reference proteome</keyword>
<reference evidence="1 2" key="1">
    <citation type="journal article" date="1998" name="Science">
        <title>Genome sequence of the nematode C. elegans: a platform for investigating biology.</title>
        <authorList>
            <consortium name="The C. elegans sequencing consortium"/>
            <person name="Sulson J.E."/>
            <person name="Waterston R."/>
        </authorList>
    </citation>
    <scope>NUCLEOTIDE SEQUENCE [LARGE SCALE GENOMIC DNA]</scope>
    <source>
        <strain evidence="1 2">Bristol N2</strain>
    </source>
</reference>
<evidence type="ECO:0000313" key="3">
    <source>
        <dbReference type="WormBase" id="C07G2.5"/>
    </source>
</evidence>
<dbReference type="WormBase" id="C07G2.5">
    <property type="protein sequence ID" value="CE52615"/>
    <property type="gene ID" value="WBGene00303035"/>
</dbReference>